<evidence type="ECO:0000256" key="1">
    <source>
        <dbReference type="ARBA" id="ARBA00022723"/>
    </source>
</evidence>
<dbReference type="InterPro" id="IPR051615">
    <property type="entry name" value="Transcr_Regulatory_Elem"/>
</dbReference>
<protein>
    <recommendedName>
        <fullName evidence="7">Xylanolytic transcriptional activator regulatory domain-containing protein</fullName>
    </recommendedName>
</protein>
<keyword evidence="5" id="KW-0804">Transcription</keyword>
<dbReference type="GO" id="GO:0006351">
    <property type="term" value="P:DNA-templated transcription"/>
    <property type="evidence" value="ECO:0007669"/>
    <property type="project" value="InterPro"/>
</dbReference>
<organism evidence="8 9">
    <name type="scientific">Dendrothele bispora (strain CBS 962.96)</name>
    <dbReference type="NCBI Taxonomy" id="1314807"/>
    <lineage>
        <taxon>Eukaryota</taxon>
        <taxon>Fungi</taxon>
        <taxon>Dikarya</taxon>
        <taxon>Basidiomycota</taxon>
        <taxon>Agaricomycotina</taxon>
        <taxon>Agaricomycetes</taxon>
        <taxon>Agaricomycetidae</taxon>
        <taxon>Agaricales</taxon>
        <taxon>Agaricales incertae sedis</taxon>
        <taxon>Dendrothele</taxon>
    </lineage>
</organism>
<feature type="domain" description="Xylanolytic transcriptional activator regulatory" evidence="7">
    <location>
        <begin position="88"/>
        <end position="166"/>
    </location>
</feature>
<keyword evidence="3" id="KW-0805">Transcription regulation</keyword>
<dbReference type="CDD" id="cd12148">
    <property type="entry name" value="fungal_TF_MHR"/>
    <property type="match status" value="1"/>
</dbReference>
<dbReference type="EMBL" id="ML179130">
    <property type="protein sequence ID" value="THU98777.1"/>
    <property type="molecule type" value="Genomic_DNA"/>
</dbReference>
<dbReference type="PANTHER" id="PTHR31313">
    <property type="entry name" value="TY1 ENHANCER ACTIVATOR"/>
    <property type="match status" value="1"/>
</dbReference>
<evidence type="ECO:0000259" key="7">
    <source>
        <dbReference type="SMART" id="SM00906"/>
    </source>
</evidence>
<gene>
    <name evidence="8" type="ORF">K435DRAFT_660203</name>
</gene>
<keyword evidence="4" id="KW-0238">DNA-binding</keyword>
<evidence type="ECO:0000313" key="8">
    <source>
        <dbReference type="EMBL" id="THU98777.1"/>
    </source>
</evidence>
<dbReference type="GO" id="GO:0008270">
    <property type="term" value="F:zinc ion binding"/>
    <property type="evidence" value="ECO:0007669"/>
    <property type="project" value="InterPro"/>
</dbReference>
<sequence>MAGSNTSSALSSSSASTHHLPLAITALGNLNLETLLTSSASRIASDLWYEQARTGLNRLVRKRRWPGKAMAAATGRMRDYGKGMESQAWGLIGMAVRMGQEMELDLGSDSDSGTSTGLGFTLQEYQIRSNVWGVTVLMDLVLSLQLGRSPGTVDCLKALGDGSSKMQSSSGPSSSALASYRGVNLTTHRFTLAQIISRINLYLYLG</sequence>
<evidence type="ECO:0000256" key="4">
    <source>
        <dbReference type="ARBA" id="ARBA00023125"/>
    </source>
</evidence>
<dbReference type="Proteomes" id="UP000297245">
    <property type="component" value="Unassembled WGS sequence"/>
</dbReference>
<evidence type="ECO:0000313" key="9">
    <source>
        <dbReference type="Proteomes" id="UP000297245"/>
    </source>
</evidence>
<proteinExistence type="predicted"/>
<keyword evidence="1" id="KW-0479">Metal-binding</keyword>
<dbReference type="GO" id="GO:0003677">
    <property type="term" value="F:DNA binding"/>
    <property type="evidence" value="ECO:0007669"/>
    <property type="project" value="UniProtKB-KW"/>
</dbReference>
<name>A0A4S8M8S8_DENBC</name>
<evidence type="ECO:0000256" key="6">
    <source>
        <dbReference type="ARBA" id="ARBA00023242"/>
    </source>
</evidence>
<keyword evidence="6" id="KW-0539">Nucleus</keyword>
<dbReference type="PANTHER" id="PTHR31313:SF81">
    <property type="entry name" value="TY1 ENHANCER ACTIVATOR"/>
    <property type="match status" value="1"/>
</dbReference>
<keyword evidence="9" id="KW-1185">Reference proteome</keyword>
<keyword evidence="2" id="KW-0862">Zinc</keyword>
<evidence type="ECO:0000256" key="2">
    <source>
        <dbReference type="ARBA" id="ARBA00022833"/>
    </source>
</evidence>
<dbReference type="AlphaFoldDB" id="A0A4S8M8S8"/>
<evidence type="ECO:0000256" key="5">
    <source>
        <dbReference type="ARBA" id="ARBA00023163"/>
    </source>
</evidence>
<reference evidence="8 9" key="1">
    <citation type="journal article" date="2019" name="Nat. Ecol. Evol.">
        <title>Megaphylogeny resolves global patterns of mushroom evolution.</title>
        <authorList>
            <person name="Varga T."/>
            <person name="Krizsan K."/>
            <person name="Foldi C."/>
            <person name="Dima B."/>
            <person name="Sanchez-Garcia M."/>
            <person name="Sanchez-Ramirez S."/>
            <person name="Szollosi G.J."/>
            <person name="Szarkandi J.G."/>
            <person name="Papp V."/>
            <person name="Albert L."/>
            <person name="Andreopoulos W."/>
            <person name="Angelini C."/>
            <person name="Antonin V."/>
            <person name="Barry K.W."/>
            <person name="Bougher N.L."/>
            <person name="Buchanan P."/>
            <person name="Buyck B."/>
            <person name="Bense V."/>
            <person name="Catcheside P."/>
            <person name="Chovatia M."/>
            <person name="Cooper J."/>
            <person name="Damon W."/>
            <person name="Desjardin D."/>
            <person name="Finy P."/>
            <person name="Geml J."/>
            <person name="Haridas S."/>
            <person name="Hughes K."/>
            <person name="Justo A."/>
            <person name="Karasinski D."/>
            <person name="Kautmanova I."/>
            <person name="Kiss B."/>
            <person name="Kocsube S."/>
            <person name="Kotiranta H."/>
            <person name="LaButti K.M."/>
            <person name="Lechner B.E."/>
            <person name="Liimatainen K."/>
            <person name="Lipzen A."/>
            <person name="Lukacs Z."/>
            <person name="Mihaltcheva S."/>
            <person name="Morgado L.N."/>
            <person name="Niskanen T."/>
            <person name="Noordeloos M.E."/>
            <person name="Ohm R.A."/>
            <person name="Ortiz-Santana B."/>
            <person name="Ovrebo C."/>
            <person name="Racz N."/>
            <person name="Riley R."/>
            <person name="Savchenko A."/>
            <person name="Shiryaev A."/>
            <person name="Soop K."/>
            <person name="Spirin V."/>
            <person name="Szebenyi C."/>
            <person name="Tomsovsky M."/>
            <person name="Tulloss R.E."/>
            <person name="Uehling J."/>
            <person name="Grigoriev I.V."/>
            <person name="Vagvolgyi C."/>
            <person name="Papp T."/>
            <person name="Martin F.M."/>
            <person name="Miettinen O."/>
            <person name="Hibbett D.S."/>
            <person name="Nagy L.G."/>
        </authorList>
    </citation>
    <scope>NUCLEOTIDE SEQUENCE [LARGE SCALE GENOMIC DNA]</scope>
    <source>
        <strain evidence="8 9">CBS 962.96</strain>
    </source>
</reference>
<evidence type="ECO:0000256" key="3">
    <source>
        <dbReference type="ARBA" id="ARBA00023015"/>
    </source>
</evidence>
<accession>A0A4S8M8S8</accession>
<dbReference type="SMART" id="SM00906">
    <property type="entry name" value="Fungal_trans"/>
    <property type="match status" value="1"/>
</dbReference>
<feature type="non-terminal residue" evidence="8">
    <location>
        <position position="206"/>
    </location>
</feature>
<dbReference type="InterPro" id="IPR007219">
    <property type="entry name" value="XnlR_reg_dom"/>
</dbReference>
<dbReference type="OrthoDB" id="2123952at2759"/>